<reference evidence="3 4" key="1">
    <citation type="submission" date="2018-10" db="EMBL/GenBank/DDBJ databases">
        <authorList>
            <person name="Grouzdev D.S."/>
            <person name="Krutkina M.S."/>
            <person name="Tourova T.P."/>
            <person name="Nazina T.N."/>
        </authorList>
    </citation>
    <scope>NUCLEOTIDE SEQUENCE [LARGE SCALE GENOMIC DNA]</scope>
    <source>
        <strain evidence="3 4">435</strain>
    </source>
</reference>
<comment type="caution">
    <text evidence="3">The sequence shown here is derived from an EMBL/GenBank/DDBJ whole genome shotgun (WGS) entry which is preliminary data.</text>
</comment>
<protein>
    <submittedName>
        <fullName evidence="3">Pilus assembly protein</fullName>
    </submittedName>
</protein>
<evidence type="ECO:0000313" key="3">
    <source>
        <dbReference type="EMBL" id="RKO66391.1"/>
    </source>
</evidence>
<accession>A0A494WTW2</accession>
<keyword evidence="4" id="KW-1185">Reference proteome</keyword>
<dbReference type="AlphaFoldDB" id="A0A494WTW2"/>
<gene>
    <name evidence="3" type="ORF">D7024_05160</name>
</gene>
<keyword evidence="1" id="KW-0472">Membrane</keyword>
<name>A0A494WTW2_9FIRM</name>
<dbReference type="Pfam" id="PF07811">
    <property type="entry name" value="TadE"/>
    <property type="match status" value="1"/>
</dbReference>
<keyword evidence="1" id="KW-1133">Transmembrane helix</keyword>
<evidence type="ECO:0000259" key="2">
    <source>
        <dbReference type="Pfam" id="PF07811"/>
    </source>
</evidence>
<dbReference type="OrthoDB" id="1796459at2"/>
<keyword evidence="1" id="KW-0812">Transmembrane</keyword>
<dbReference type="InterPro" id="IPR012495">
    <property type="entry name" value="TadE-like_dom"/>
</dbReference>
<dbReference type="Proteomes" id="UP000271256">
    <property type="component" value="Unassembled WGS sequence"/>
</dbReference>
<dbReference type="EMBL" id="RBWE01000001">
    <property type="protein sequence ID" value="RKO66391.1"/>
    <property type="molecule type" value="Genomic_DNA"/>
</dbReference>
<sequence>MSLSTGSGIPPNSTDCGRKRFHGDTKGVILVEFAVASLVLIILFLGVMTLWGVLNDYANINKVCREAAREAVLTGSEYAGYRKALEAAWVWGFKPERLTVEFYPDSGGNRRLVTCVATYRAPLFSRNFPALAGKGGLDEVTLRSEATFGWWDFS</sequence>
<feature type="transmembrane region" description="Helical" evidence="1">
    <location>
        <begin position="28"/>
        <end position="54"/>
    </location>
</feature>
<proteinExistence type="predicted"/>
<evidence type="ECO:0000313" key="4">
    <source>
        <dbReference type="Proteomes" id="UP000271256"/>
    </source>
</evidence>
<organism evidence="3 4">
    <name type="scientific">Desulfofundulus salinus</name>
    <dbReference type="NCBI Taxonomy" id="2419843"/>
    <lineage>
        <taxon>Bacteria</taxon>
        <taxon>Bacillati</taxon>
        <taxon>Bacillota</taxon>
        <taxon>Clostridia</taxon>
        <taxon>Eubacteriales</taxon>
        <taxon>Peptococcaceae</taxon>
        <taxon>Desulfofundulus</taxon>
    </lineage>
</organism>
<evidence type="ECO:0000256" key="1">
    <source>
        <dbReference type="SAM" id="Phobius"/>
    </source>
</evidence>
<feature type="domain" description="TadE-like" evidence="2">
    <location>
        <begin position="27"/>
        <end position="69"/>
    </location>
</feature>